<dbReference type="EMBL" id="JAENIL010000015">
    <property type="protein sequence ID" value="MBK1877134.1"/>
    <property type="molecule type" value="Genomic_DNA"/>
</dbReference>
<organism evidence="11 12">
    <name type="scientific">Pelagicoccus mobilis</name>
    <dbReference type="NCBI Taxonomy" id="415221"/>
    <lineage>
        <taxon>Bacteria</taxon>
        <taxon>Pseudomonadati</taxon>
        <taxon>Verrucomicrobiota</taxon>
        <taxon>Opitutia</taxon>
        <taxon>Puniceicoccales</taxon>
        <taxon>Pelagicoccaceae</taxon>
        <taxon>Pelagicoccus</taxon>
    </lineage>
</organism>
<dbReference type="RefSeq" id="WP_200355351.1">
    <property type="nucleotide sequence ID" value="NZ_JAENIL010000015.1"/>
</dbReference>
<evidence type="ECO:0000256" key="7">
    <source>
        <dbReference type="ARBA" id="ARBA00022679"/>
    </source>
</evidence>
<proteinExistence type="predicted"/>
<dbReference type="NCBIfam" id="TIGR00215">
    <property type="entry name" value="lpxB"/>
    <property type="match status" value="1"/>
</dbReference>
<comment type="caution">
    <text evidence="11">The sequence shown here is derived from an EMBL/GenBank/DDBJ whole genome shotgun (WGS) entry which is preliminary data.</text>
</comment>
<name>A0A934S0C1_9BACT</name>
<keyword evidence="12" id="KW-1185">Reference proteome</keyword>
<dbReference type="Pfam" id="PF02684">
    <property type="entry name" value="LpxB"/>
    <property type="match status" value="1"/>
</dbReference>
<evidence type="ECO:0000256" key="2">
    <source>
        <dbReference type="ARBA" id="ARBA00012687"/>
    </source>
</evidence>
<comment type="catalytic activity">
    <reaction evidence="9">
        <text>a lipid X + a UDP-2-N,3-O-bis[(3R)-3-hydroxyacyl]-alpha-D-glucosamine = a lipid A disaccharide + UDP + H(+)</text>
        <dbReference type="Rhea" id="RHEA:67828"/>
        <dbReference type="ChEBI" id="CHEBI:15378"/>
        <dbReference type="ChEBI" id="CHEBI:58223"/>
        <dbReference type="ChEBI" id="CHEBI:137748"/>
        <dbReference type="ChEBI" id="CHEBI:176338"/>
        <dbReference type="ChEBI" id="CHEBI:176343"/>
        <dbReference type="EC" id="2.4.1.182"/>
    </reaction>
</comment>
<dbReference type="PANTHER" id="PTHR30372:SF4">
    <property type="entry name" value="LIPID-A-DISACCHARIDE SYNTHASE, MITOCHONDRIAL-RELATED"/>
    <property type="match status" value="1"/>
</dbReference>
<dbReference type="GO" id="GO:0008915">
    <property type="term" value="F:lipid-A-disaccharide synthase activity"/>
    <property type="evidence" value="ECO:0007669"/>
    <property type="project" value="UniProtKB-UniRule"/>
</dbReference>
<evidence type="ECO:0000256" key="10">
    <source>
        <dbReference type="NCBIfam" id="TIGR00215"/>
    </source>
</evidence>
<dbReference type="InterPro" id="IPR003835">
    <property type="entry name" value="Glyco_trans_19"/>
</dbReference>
<keyword evidence="6 11" id="KW-0328">Glycosyltransferase</keyword>
<dbReference type="GO" id="GO:0005543">
    <property type="term" value="F:phospholipid binding"/>
    <property type="evidence" value="ECO:0007669"/>
    <property type="project" value="TreeGrafter"/>
</dbReference>
<evidence type="ECO:0000313" key="11">
    <source>
        <dbReference type="EMBL" id="MBK1877134.1"/>
    </source>
</evidence>
<dbReference type="SUPFAM" id="SSF53756">
    <property type="entry name" value="UDP-Glycosyltransferase/glycogen phosphorylase"/>
    <property type="match status" value="1"/>
</dbReference>
<accession>A0A934S0C1</accession>
<evidence type="ECO:0000313" key="12">
    <source>
        <dbReference type="Proteomes" id="UP000617628"/>
    </source>
</evidence>
<keyword evidence="8" id="KW-0443">Lipid metabolism</keyword>
<dbReference type="AlphaFoldDB" id="A0A934S0C1"/>
<dbReference type="GO" id="GO:0009245">
    <property type="term" value="P:lipid A biosynthetic process"/>
    <property type="evidence" value="ECO:0007669"/>
    <property type="project" value="UniProtKB-UniRule"/>
</dbReference>
<keyword evidence="7 11" id="KW-0808">Transferase</keyword>
<evidence type="ECO:0000256" key="1">
    <source>
        <dbReference type="ARBA" id="ARBA00002056"/>
    </source>
</evidence>
<protein>
    <recommendedName>
        <fullName evidence="3 10">Lipid-A-disaccharide synthase</fullName>
        <ecNumber evidence="2 10">2.4.1.182</ecNumber>
    </recommendedName>
</protein>
<dbReference type="PANTHER" id="PTHR30372">
    <property type="entry name" value="LIPID-A-DISACCHARIDE SYNTHASE"/>
    <property type="match status" value="1"/>
</dbReference>
<evidence type="ECO:0000256" key="4">
    <source>
        <dbReference type="ARBA" id="ARBA00022516"/>
    </source>
</evidence>
<dbReference type="Proteomes" id="UP000617628">
    <property type="component" value="Unassembled WGS sequence"/>
</dbReference>
<reference evidence="11" key="1">
    <citation type="submission" date="2021-01" db="EMBL/GenBank/DDBJ databases">
        <title>Modified the classification status of verrucomicrobia.</title>
        <authorList>
            <person name="Feng X."/>
        </authorList>
    </citation>
    <scope>NUCLEOTIDE SEQUENCE</scope>
    <source>
        <strain evidence="11">KCTC 13126</strain>
    </source>
</reference>
<comment type="function">
    <text evidence="1">Condensation of UDP-2,3-diacylglucosamine and 2,3-diacylglucosamine-1-phosphate to form lipid A disaccharide, a precursor of lipid A, a phosphorylated glycolipid that anchors the lipopolysaccharide to the outer membrane of the cell.</text>
</comment>
<evidence type="ECO:0000256" key="8">
    <source>
        <dbReference type="ARBA" id="ARBA00023098"/>
    </source>
</evidence>
<evidence type="ECO:0000256" key="3">
    <source>
        <dbReference type="ARBA" id="ARBA00020902"/>
    </source>
</evidence>
<keyword evidence="5" id="KW-0441">Lipid A biosynthesis</keyword>
<gene>
    <name evidence="11" type="primary">lpxB</name>
    <name evidence="11" type="ORF">JIN87_09655</name>
</gene>
<evidence type="ECO:0000256" key="9">
    <source>
        <dbReference type="ARBA" id="ARBA00048975"/>
    </source>
</evidence>
<evidence type="ECO:0000256" key="5">
    <source>
        <dbReference type="ARBA" id="ARBA00022556"/>
    </source>
</evidence>
<dbReference type="EC" id="2.4.1.182" evidence="2 10"/>
<dbReference type="GO" id="GO:0016020">
    <property type="term" value="C:membrane"/>
    <property type="evidence" value="ECO:0007669"/>
    <property type="project" value="GOC"/>
</dbReference>
<keyword evidence="4" id="KW-0444">Lipid biosynthesis</keyword>
<sequence length="391" mass="43164">MSDSRELGFSFAPPETGGVDVLVIAGEHSGDEHAARMVKSALAQNESLKVCAVGGRHLKAAGAQLLFDLTQYSVVGFVEVLKNYKELKALFDEIVGWIKEHRPKAVVFVDYPGMNLRIAQRLADEGVSHRSGGATRLLYYISPQVWAWKEKRKFSMAKILDSLAVIFPFEVDVFEGTQLETRFVGHPFLSSDYDLPVSYDPSGPILLLPGSRKAAIGRIAPDLFAAFSECLKSKSKLEAVCIYASEELKVLLESILEKFPDVAERITLRPNTDSIGARAVLTSSGTMSLNCALANIPGVVAYRTHPLTYVMARVLVKVKYIGIANLLLDKPLYPEYIQGAATRKKLAAEIMDCIENVDRIKQTRNWAAELRELLDKPSSGGVADWLLEYVK</sequence>
<evidence type="ECO:0000256" key="6">
    <source>
        <dbReference type="ARBA" id="ARBA00022676"/>
    </source>
</evidence>